<dbReference type="OrthoDB" id="424794at2759"/>
<evidence type="ECO:0000313" key="2">
    <source>
        <dbReference type="Proteomes" id="UP000000311"/>
    </source>
</evidence>
<dbReference type="InterPro" id="IPR050188">
    <property type="entry name" value="RluA_PseudoU_synthase"/>
</dbReference>
<dbReference type="GO" id="GO:0000455">
    <property type="term" value="P:enzyme-directed rRNA pseudouridine synthesis"/>
    <property type="evidence" value="ECO:0007669"/>
    <property type="project" value="TreeGrafter"/>
</dbReference>
<dbReference type="Proteomes" id="UP000000311">
    <property type="component" value="Unassembled WGS sequence"/>
</dbReference>
<name>E2AA36_CAMFO</name>
<dbReference type="PANTHER" id="PTHR21600">
    <property type="entry name" value="MITOCHONDRIAL RNA PSEUDOURIDINE SYNTHASE"/>
    <property type="match status" value="1"/>
</dbReference>
<dbReference type="PANTHER" id="PTHR21600:SF40">
    <property type="entry name" value="PSEUDOURIDYLATE SYNTHASE RPUSD2"/>
    <property type="match status" value="1"/>
</dbReference>
<keyword evidence="2" id="KW-1185">Reference proteome</keyword>
<dbReference type="STRING" id="104421.E2AA36"/>
<proteinExistence type="predicted"/>
<dbReference type="EMBL" id="GL438019">
    <property type="protein sequence ID" value="EFN69703.1"/>
    <property type="molecule type" value="Genomic_DNA"/>
</dbReference>
<evidence type="ECO:0000313" key="1">
    <source>
        <dbReference type="EMBL" id="EFN69703.1"/>
    </source>
</evidence>
<accession>E2AA36</accession>
<reference evidence="1 2" key="1">
    <citation type="journal article" date="2010" name="Science">
        <title>Genomic comparison of the ants Camponotus floridanus and Harpegnathos saltator.</title>
        <authorList>
            <person name="Bonasio R."/>
            <person name="Zhang G."/>
            <person name="Ye C."/>
            <person name="Mutti N.S."/>
            <person name="Fang X."/>
            <person name="Qin N."/>
            <person name="Donahue G."/>
            <person name="Yang P."/>
            <person name="Li Q."/>
            <person name="Li C."/>
            <person name="Zhang P."/>
            <person name="Huang Z."/>
            <person name="Berger S.L."/>
            <person name="Reinberg D."/>
            <person name="Wang J."/>
            <person name="Liebig J."/>
        </authorList>
    </citation>
    <scope>NUCLEOTIDE SEQUENCE [LARGE SCALE GENOMIC DNA]</scope>
    <source>
        <strain evidence="2">C129</strain>
    </source>
</reference>
<dbReference type="AlphaFoldDB" id="E2AA36"/>
<sequence length="138" mass="16289">MLINVFFFSKHEESIPEILPTTYETPCIFSSLRKVYPYYFTFTTFTKGRWVGEKILEVFAREFRAHPAEEYERCIRAGTLTVNYQKVDVDYRLRHNDLLANVVHRCRALGLAEVWYYRDIASLGIHICVIQGVSEMMH</sequence>
<gene>
    <name evidence="1" type="ORF">EAG_07606</name>
</gene>
<dbReference type="InParanoid" id="E2AA36"/>
<protein>
    <submittedName>
        <fullName evidence="1">RNA pseudouridylate synthase domain-containing protein 2</fullName>
    </submittedName>
</protein>
<organism evidence="2">
    <name type="scientific">Camponotus floridanus</name>
    <name type="common">Florida carpenter ant</name>
    <dbReference type="NCBI Taxonomy" id="104421"/>
    <lineage>
        <taxon>Eukaryota</taxon>
        <taxon>Metazoa</taxon>
        <taxon>Ecdysozoa</taxon>
        <taxon>Arthropoda</taxon>
        <taxon>Hexapoda</taxon>
        <taxon>Insecta</taxon>
        <taxon>Pterygota</taxon>
        <taxon>Neoptera</taxon>
        <taxon>Endopterygota</taxon>
        <taxon>Hymenoptera</taxon>
        <taxon>Apocrita</taxon>
        <taxon>Aculeata</taxon>
        <taxon>Formicoidea</taxon>
        <taxon>Formicidae</taxon>
        <taxon>Formicinae</taxon>
        <taxon>Camponotus</taxon>
    </lineage>
</organism>
<dbReference type="GO" id="GO:0009982">
    <property type="term" value="F:pseudouridine synthase activity"/>
    <property type="evidence" value="ECO:0007669"/>
    <property type="project" value="TreeGrafter"/>
</dbReference>